<sequence>MSTLSLAQEPYRGFYFYHFLLQVGLALGIDIYDENADVVKSLEHHPKYNDWLQKVASEDGTEEFVVTIADYCNAAQGIVTPEMAEFVEALLQASDQQDHTVLLISMHSGSSDYLKVSDAKDMLAFYHKQPQQ</sequence>
<accession>A0A411BKQ9</accession>
<keyword evidence="2" id="KW-1185">Reference proteome</keyword>
<evidence type="ECO:0000313" key="2">
    <source>
        <dbReference type="Proteomes" id="UP000290327"/>
    </source>
</evidence>
<dbReference type="EMBL" id="MH925094">
    <property type="protein sequence ID" value="QAY02194.1"/>
    <property type="molecule type" value="Genomic_DNA"/>
</dbReference>
<dbReference type="Proteomes" id="UP000290327">
    <property type="component" value="Segment"/>
</dbReference>
<gene>
    <name evidence="1" type="ORF">VspSw1_126</name>
</gene>
<name>A0A411BKQ9_9CAUD</name>
<reference evidence="1 2" key="1">
    <citation type="submission" date="2018-09" db="EMBL/GenBank/DDBJ databases">
        <title>Characterization and complete genomic analysis of VspSw_1.</title>
        <authorList>
            <person name="Chen L."/>
        </authorList>
    </citation>
    <scope>NUCLEOTIDE SEQUENCE [LARGE SCALE GENOMIC DNA]</scope>
</reference>
<organism evidence="1 2">
    <name type="scientific">Vibrio phage VspSw_1</name>
    <dbReference type="NCBI Taxonomy" id="2484249"/>
    <lineage>
        <taxon>Viruses</taxon>
        <taxon>Duplodnaviria</taxon>
        <taxon>Heunggongvirae</taxon>
        <taxon>Uroviricota</taxon>
        <taxon>Caudoviricetes</taxon>
        <taxon>Demerecviridae</taxon>
        <taxon>Pogseptimavirus</taxon>
        <taxon>Pogseptimavirus VspSw1</taxon>
    </lineage>
</organism>
<evidence type="ECO:0000313" key="1">
    <source>
        <dbReference type="EMBL" id="QAY02194.1"/>
    </source>
</evidence>
<protein>
    <submittedName>
        <fullName evidence="1">Uncharacterized protein</fullName>
    </submittedName>
</protein>
<proteinExistence type="predicted"/>